<reference evidence="1" key="1">
    <citation type="journal article" date="2022" name="Int. J. Mol. Sci.">
        <title>Draft Genome of Tanacetum Coccineum: Genomic Comparison of Closely Related Tanacetum-Family Plants.</title>
        <authorList>
            <person name="Yamashiro T."/>
            <person name="Shiraishi A."/>
            <person name="Nakayama K."/>
            <person name="Satake H."/>
        </authorList>
    </citation>
    <scope>NUCLEOTIDE SEQUENCE</scope>
</reference>
<protein>
    <submittedName>
        <fullName evidence="1">Uncharacterized protein</fullName>
    </submittedName>
</protein>
<gene>
    <name evidence="1" type="ORF">Tco_1125606</name>
</gene>
<keyword evidence="2" id="KW-1185">Reference proteome</keyword>
<evidence type="ECO:0000313" key="2">
    <source>
        <dbReference type="Proteomes" id="UP001151760"/>
    </source>
</evidence>
<evidence type="ECO:0000313" key="1">
    <source>
        <dbReference type="EMBL" id="GJU09176.1"/>
    </source>
</evidence>
<dbReference type="Proteomes" id="UP001151760">
    <property type="component" value="Unassembled WGS sequence"/>
</dbReference>
<proteinExistence type="predicted"/>
<accession>A0ABQ5J9I1</accession>
<comment type="caution">
    <text evidence="1">The sequence shown here is derived from an EMBL/GenBank/DDBJ whole genome shotgun (WGS) entry which is preliminary data.</text>
</comment>
<sequence length="138" mass="15335">MPSTHDWPIIGLGIASVYGENGREKGKTMMNSEFDLGVDPCNDVVIKEIVEDNVVSNSGKDSRLFMLEWPGMGEEEVVSISGKVSRLLILEWPEMGKEDEHANTTKHASTSDIAGDIHEKVHETLMDDDLFQQDSVMD</sequence>
<reference evidence="1" key="2">
    <citation type="submission" date="2022-01" db="EMBL/GenBank/DDBJ databases">
        <authorList>
            <person name="Yamashiro T."/>
            <person name="Shiraishi A."/>
            <person name="Satake H."/>
            <person name="Nakayama K."/>
        </authorList>
    </citation>
    <scope>NUCLEOTIDE SEQUENCE</scope>
</reference>
<organism evidence="1 2">
    <name type="scientific">Tanacetum coccineum</name>
    <dbReference type="NCBI Taxonomy" id="301880"/>
    <lineage>
        <taxon>Eukaryota</taxon>
        <taxon>Viridiplantae</taxon>
        <taxon>Streptophyta</taxon>
        <taxon>Embryophyta</taxon>
        <taxon>Tracheophyta</taxon>
        <taxon>Spermatophyta</taxon>
        <taxon>Magnoliopsida</taxon>
        <taxon>eudicotyledons</taxon>
        <taxon>Gunneridae</taxon>
        <taxon>Pentapetalae</taxon>
        <taxon>asterids</taxon>
        <taxon>campanulids</taxon>
        <taxon>Asterales</taxon>
        <taxon>Asteraceae</taxon>
        <taxon>Asteroideae</taxon>
        <taxon>Anthemideae</taxon>
        <taxon>Anthemidinae</taxon>
        <taxon>Tanacetum</taxon>
    </lineage>
</organism>
<name>A0ABQ5J9I1_9ASTR</name>
<dbReference type="EMBL" id="BQNB010021703">
    <property type="protein sequence ID" value="GJU09176.1"/>
    <property type="molecule type" value="Genomic_DNA"/>
</dbReference>